<dbReference type="Proteomes" id="UP001348817">
    <property type="component" value="Chromosome"/>
</dbReference>
<evidence type="ECO:0000259" key="2">
    <source>
        <dbReference type="Pfam" id="PF07715"/>
    </source>
</evidence>
<evidence type="ECO:0000313" key="3">
    <source>
        <dbReference type="EMBL" id="BDD10532.1"/>
    </source>
</evidence>
<dbReference type="InterPro" id="IPR039426">
    <property type="entry name" value="TonB-dep_rcpt-like"/>
</dbReference>
<comment type="subcellular location">
    <subcellularLocation>
        <location evidence="1">Cell outer membrane</location>
        <topology evidence="1">Multi-pass membrane protein</topology>
    </subcellularLocation>
</comment>
<dbReference type="InterPro" id="IPR023997">
    <property type="entry name" value="TonB-dep_OMP_SusC/RagA_CS"/>
</dbReference>
<accession>A0AAU9CTZ7</accession>
<keyword evidence="1" id="KW-0813">Transport</keyword>
<dbReference type="Pfam" id="PF07715">
    <property type="entry name" value="Plug"/>
    <property type="match status" value="1"/>
</dbReference>
<organism evidence="3 4">
    <name type="scientific">Fulvitalea axinellae</name>
    <dbReference type="NCBI Taxonomy" id="1182444"/>
    <lineage>
        <taxon>Bacteria</taxon>
        <taxon>Pseudomonadati</taxon>
        <taxon>Bacteroidota</taxon>
        <taxon>Cytophagia</taxon>
        <taxon>Cytophagales</taxon>
        <taxon>Persicobacteraceae</taxon>
        <taxon>Fulvitalea</taxon>
    </lineage>
</organism>
<dbReference type="InterPro" id="IPR037066">
    <property type="entry name" value="Plug_dom_sf"/>
</dbReference>
<keyword evidence="1" id="KW-1134">Transmembrane beta strand</keyword>
<dbReference type="GO" id="GO:0009279">
    <property type="term" value="C:cell outer membrane"/>
    <property type="evidence" value="ECO:0007669"/>
    <property type="project" value="UniProtKB-SubCell"/>
</dbReference>
<keyword evidence="1" id="KW-0472">Membrane</keyword>
<protein>
    <submittedName>
        <fullName evidence="3">SusC/RagA family TonB-linked outer membrane protein</fullName>
    </submittedName>
</protein>
<feature type="domain" description="TonB-dependent receptor plug" evidence="2">
    <location>
        <begin position="216"/>
        <end position="325"/>
    </location>
</feature>
<name>A0AAU9CTZ7_9BACT</name>
<dbReference type="SUPFAM" id="SSF49464">
    <property type="entry name" value="Carboxypeptidase regulatory domain-like"/>
    <property type="match status" value="1"/>
</dbReference>
<dbReference type="Pfam" id="PF13715">
    <property type="entry name" value="CarbopepD_reg_2"/>
    <property type="match status" value="1"/>
</dbReference>
<keyword evidence="4" id="KW-1185">Reference proteome</keyword>
<dbReference type="RefSeq" id="WP_338392080.1">
    <property type="nucleotide sequence ID" value="NZ_AP025314.1"/>
</dbReference>
<dbReference type="SUPFAM" id="SSF56935">
    <property type="entry name" value="Porins"/>
    <property type="match status" value="1"/>
</dbReference>
<keyword evidence="1" id="KW-0812">Transmembrane</keyword>
<dbReference type="InterPro" id="IPR023996">
    <property type="entry name" value="TonB-dep_OMP_SusC/RagA"/>
</dbReference>
<dbReference type="AlphaFoldDB" id="A0AAU9CTZ7"/>
<evidence type="ECO:0000313" key="4">
    <source>
        <dbReference type="Proteomes" id="UP001348817"/>
    </source>
</evidence>
<dbReference type="FunFam" id="2.170.130.10:FF:000003">
    <property type="entry name" value="SusC/RagA family TonB-linked outer membrane protein"/>
    <property type="match status" value="1"/>
</dbReference>
<dbReference type="PROSITE" id="PS52016">
    <property type="entry name" value="TONB_DEPENDENT_REC_3"/>
    <property type="match status" value="1"/>
</dbReference>
<dbReference type="Gene3D" id="2.60.40.1120">
    <property type="entry name" value="Carboxypeptidase-like, regulatory domain"/>
    <property type="match status" value="1"/>
</dbReference>
<evidence type="ECO:0000256" key="1">
    <source>
        <dbReference type="PROSITE-ProRule" id="PRU01360"/>
    </source>
</evidence>
<dbReference type="InterPro" id="IPR008969">
    <property type="entry name" value="CarboxyPept-like_regulatory"/>
</dbReference>
<dbReference type="KEGG" id="fax:FUAX_29640"/>
<keyword evidence="1" id="KW-0998">Cell outer membrane</keyword>
<dbReference type="EMBL" id="AP025314">
    <property type="protein sequence ID" value="BDD10532.1"/>
    <property type="molecule type" value="Genomic_DNA"/>
</dbReference>
<sequence>MHLRIFRLMRMSYYFLRRGVSLLFVLWVMSVFSFDTVAQLMASSKNQVTVREALGRLERNGDYVVFVKDELLGRKGSIEVSSPEGKAVKDYLMDLSRESGLKFKLVNKTIYVSEKTLLRKKQDQGFLLTGRIVDEDGEGLPGATVKKVGGTEGVITDLEGNFSIKVRLGEKLEFSYVGYESQVKTITAKTKVLIAMQVKAEELEGVTVVAFAEQKKESVLASVQTVRPEELKVPSSNLSTAIAGRISGVISYQRSGEPGQDNAEFFIRGVTSFGSGKKDPLILIDGVELTTEDFARLQPDDIASFSIMKDAAATALYGARGANGVVLVTTKEGKEGQTNVSVRFENSLSMPTQEVDLADPLTYMKLHTEAVKTRDPLGATLYSRRRIIETEKGINPLVNPTNDWHEMMFKDYTVNQRLNVNVRGGGKKAQYYFSGAFNQDNGILKVDDKNDFNSNIDLKRFLLRSNINVNLTKTTKAKIRFNGTFDDYGGPLEGGTGMYNMAMRANPALFPAFFPADEKNQHKDYILFGNYGTGADHVNPYAEMLKGYKDYSRTSMLAQFELHQDLSFVTPGLKFNILGNTVRYSFFDVKRQYQPYFFGVGFYDHRSGEFDLENLNEGDGDVTLDYREGKKEVKSTFYLQSVTQYNKDITDKHAIGAMVALNMREALTGNASDLQSSLASRNLGVSGRLTYAYDNRYFTEFNFGYNGSERFAANERFGFFPSAGLGWYVSNEPFWEPFEKAVTKLKFTATYGLVGNDQIGRSEDRFFYLSNVNLNNGNKGARFGKNFDDFIPGVSISRYENDQITWETSRKLNLGVQLGLFDVLDIQADYFTDHRENILMSRASIPTTMGLQATTSANVGEASSRGVDISVDYQHSFGPDFFITARGNFTYATSEFEVYEEPDYGLAGVPWLSKVGHSLSQQWGLVAERLFVDDYEVENSPRQTFGEYGAGDIKYKDINNDGEITDLDRVPIGYPTQPEIVYGFGVSIHYKNFDLSCFFQGLGRESFWIDPLKTAPFIHYNDDNQGWDNDMITSNALLQEYADSHWSEANRDIYATWPRLSTTRISNNEQRSTWFMRNGAFLRLKNAEIGYSLPKEFLKRFRLKQLRLYVSGTNLLTWSKFDLWDPEMGANGLGYPVQKVLNTGLQVSF</sequence>
<dbReference type="InterPro" id="IPR012910">
    <property type="entry name" value="Plug_dom"/>
</dbReference>
<reference evidence="3 4" key="1">
    <citation type="submission" date="2021-12" db="EMBL/GenBank/DDBJ databases">
        <title>Genome sequencing of bacteria with rrn-lacking chromosome and rrn-plasmid.</title>
        <authorList>
            <person name="Anda M."/>
            <person name="Iwasaki W."/>
        </authorList>
    </citation>
    <scope>NUCLEOTIDE SEQUENCE [LARGE SCALE GENOMIC DNA]</scope>
    <source>
        <strain evidence="3 4">DSM 100852</strain>
    </source>
</reference>
<comment type="similarity">
    <text evidence="1">Belongs to the TonB-dependent receptor family.</text>
</comment>
<dbReference type="NCBIfam" id="TIGR04057">
    <property type="entry name" value="SusC_RagA_signa"/>
    <property type="match status" value="1"/>
</dbReference>
<gene>
    <name evidence="3" type="ORF">FUAX_29640</name>
</gene>
<dbReference type="Gene3D" id="2.170.130.10">
    <property type="entry name" value="TonB-dependent receptor, plug domain"/>
    <property type="match status" value="1"/>
</dbReference>
<dbReference type="NCBIfam" id="TIGR04056">
    <property type="entry name" value="OMP_RagA_SusC"/>
    <property type="match status" value="1"/>
</dbReference>
<proteinExistence type="inferred from homology"/>